<reference evidence="2 3" key="1">
    <citation type="journal article" date="2019" name="Environ. Microbiol.">
        <title>Species interactions and distinct microbial communities in high Arctic permafrost affected cryosols are associated with the CH4 and CO2 gas fluxes.</title>
        <authorList>
            <person name="Altshuler I."/>
            <person name="Hamel J."/>
            <person name="Turney S."/>
            <person name="Magnuson E."/>
            <person name="Levesque R."/>
            <person name="Greer C."/>
            <person name="Whyte L.G."/>
        </authorList>
    </citation>
    <scope>NUCLEOTIDE SEQUENCE [LARGE SCALE GENOMIC DNA]</scope>
    <source>
        <strain evidence="2 3">S9.3B</strain>
    </source>
</reference>
<dbReference type="Pfam" id="PF07589">
    <property type="entry name" value="PEP-CTERM"/>
    <property type="match status" value="1"/>
</dbReference>
<dbReference type="NCBIfam" id="TIGR02595">
    <property type="entry name" value="PEP_CTERM"/>
    <property type="match status" value="1"/>
</dbReference>
<sequence length="191" mass="19391">MTETVPVFAGIHFAELGTDAVVPAFDPALGTLTAVSARLTGTLTPGQTNLQTLTPSAPSPVLYSPRVLIAFPAGGTQILPTQSVAITTADGVAQTLGSPEAVDLTATYPPTLPQESPPVDFTGPGIIGFYIRGNSGAPRGGIDVVDTATLAGQFAVTYTYTPIAVPEPASIALLGTGLVGLAFARRCPSRT</sequence>
<evidence type="ECO:0000313" key="3">
    <source>
        <dbReference type="Proteomes" id="UP000317078"/>
    </source>
</evidence>
<dbReference type="OrthoDB" id="8708196at2"/>
<dbReference type="InterPro" id="IPR013424">
    <property type="entry name" value="Ice-binding_C"/>
</dbReference>
<name>A0A502ET00_9PROT</name>
<protein>
    <submittedName>
        <fullName evidence="2">PEP-CTERM sorting domain-containing protein</fullName>
    </submittedName>
</protein>
<dbReference type="EMBL" id="RCZP01000068">
    <property type="protein sequence ID" value="TPG40968.1"/>
    <property type="molecule type" value="Genomic_DNA"/>
</dbReference>
<gene>
    <name evidence="2" type="ORF">EAH89_28800</name>
</gene>
<evidence type="ECO:0000313" key="2">
    <source>
        <dbReference type="EMBL" id="TPG40968.1"/>
    </source>
</evidence>
<accession>A0A502ET00</accession>
<proteinExistence type="predicted"/>
<keyword evidence="3" id="KW-1185">Reference proteome</keyword>
<comment type="caution">
    <text evidence="2">The sequence shown here is derived from an EMBL/GenBank/DDBJ whole genome shotgun (WGS) entry which is preliminary data.</text>
</comment>
<dbReference type="Proteomes" id="UP000317078">
    <property type="component" value="Unassembled WGS sequence"/>
</dbReference>
<dbReference type="AlphaFoldDB" id="A0A502ET00"/>
<organism evidence="2 3">
    <name type="scientific">Muricoccus nepalensis</name>
    <dbReference type="NCBI Taxonomy" id="1854500"/>
    <lineage>
        <taxon>Bacteria</taxon>
        <taxon>Pseudomonadati</taxon>
        <taxon>Pseudomonadota</taxon>
        <taxon>Alphaproteobacteria</taxon>
        <taxon>Acetobacterales</taxon>
        <taxon>Roseomonadaceae</taxon>
        <taxon>Muricoccus</taxon>
    </lineage>
</organism>
<evidence type="ECO:0000259" key="1">
    <source>
        <dbReference type="Pfam" id="PF07589"/>
    </source>
</evidence>
<feature type="domain" description="Ice-binding protein C-terminal" evidence="1">
    <location>
        <begin position="164"/>
        <end position="186"/>
    </location>
</feature>